<keyword evidence="2" id="KW-1185">Reference proteome</keyword>
<reference evidence="1" key="1">
    <citation type="submission" date="2021-03" db="EMBL/GenBank/DDBJ databases">
        <authorList>
            <person name="Kim M.K."/>
        </authorList>
    </citation>
    <scope>NUCLEOTIDE SEQUENCE</scope>
    <source>
        <strain evidence="1">BT186</strain>
    </source>
</reference>
<organism evidence="1 2">
    <name type="scientific">Hymenobacter telluris</name>
    <dbReference type="NCBI Taxonomy" id="2816474"/>
    <lineage>
        <taxon>Bacteria</taxon>
        <taxon>Pseudomonadati</taxon>
        <taxon>Bacteroidota</taxon>
        <taxon>Cytophagia</taxon>
        <taxon>Cytophagales</taxon>
        <taxon>Hymenobacteraceae</taxon>
        <taxon>Hymenobacter</taxon>
    </lineage>
</organism>
<proteinExistence type="predicted"/>
<sequence>MTETTRIKRIFRGAIQRGTGRAHLMMRDYPHINFSQEILKAAVTNYAYDPQCERSRGLYTVELINLSAQREKLTRQVLQKLVEQKDNTWGLDQLFEIARLLAQAGNQEARVAFYERLELGASPGYACVGMYEAVKLDGVEGMKRAAAVIGKFLAANPEETEHEWLLNYAQEHNPEVRVEEELAKAAQHNTHIAYYLTAVQATRQREAEMPPRPAAPGFEFIRNNIENRTRKHLSASIVEKLNRQQIRLLADAFLLETNRHRQEGYLLVFRHVKFPYGYEKLLALAQAPVRRTDRLVEHAVAALRFFKAPPIREFALTALTTSKEPWLYLDLLINHYRRGDHVLLTTLARQADSELAIENLASSFIRIYQKHKTKESQEPLRKIYHRMNCGMHRADVVETMIRNGVLPDKIREEIPFDSYYAVREAHASLAAATSRM</sequence>
<evidence type="ECO:0000313" key="1">
    <source>
        <dbReference type="EMBL" id="MBO0360117.1"/>
    </source>
</evidence>
<dbReference type="RefSeq" id="WP_206986058.1">
    <property type="nucleotide sequence ID" value="NZ_JAFLQZ010000016.1"/>
</dbReference>
<dbReference type="EMBL" id="JAFLQZ010000016">
    <property type="protein sequence ID" value="MBO0360117.1"/>
    <property type="molecule type" value="Genomic_DNA"/>
</dbReference>
<dbReference type="AlphaFoldDB" id="A0A939JF71"/>
<evidence type="ECO:0000313" key="2">
    <source>
        <dbReference type="Proteomes" id="UP000664144"/>
    </source>
</evidence>
<comment type="caution">
    <text evidence="1">The sequence shown here is derived from an EMBL/GenBank/DDBJ whole genome shotgun (WGS) entry which is preliminary data.</text>
</comment>
<dbReference type="Proteomes" id="UP000664144">
    <property type="component" value="Unassembled WGS sequence"/>
</dbReference>
<protein>
    <submittedName>
        <fullName evidence="1">Uncharacterized protein</fullName>
    </submittedName>
</protein>
<accession>A0A939JF71</accession>
<gene>
    <name evidence="1" type="ORF">J0X19_19305</name>
</gene>
<name>A0A939JF71_9BACT</name>